<comment type="subcellular location">
    <subcellularLocation>
        <location evidence="1 9">Cell inner membrane</location>
        <topology evidence="1 9">Multi-pass membrane protein</topology>
    </subcellularLocation>
</comment>
<dbReference type="HOGENOM" id="CLU_086356_2_2_4"/>
<dbReference type="PANTHER" id="PTHR35011:SF4">
    <property type="entry name" value="SLL1102 PROTEIN"/>
    <property type="match status" value="1"/>
</dbReference>
<protein>
    <recommendedName>
        <fullName evidence="9">TRAP transporter small permease protein</fullName>
    </recommendedName>
</protein>
<keyword evidence="4 9" id="KW-0997">Cell inner membrane</keyword>
<feature type="transmembrane region" description="Helical" evidence="9">
    <location>
        <begin position="53"/>
        <end position="71"/>
    </location>
</feature>
<proteinExistence type="inferred from homology"/>
<dbReference type="PANTHER" id="PTHR35011">
    <property type="entry name" value="2,3-DIKETO-L-GULONATE TRAP TRANSPORTER SMALL PERMEASE PROTEIN YIAM"/>
    <property type="match status" value="1"/>
</dbReference>
<evidence type="ECO:0000256" key="2">
    <source>
        <dbReference type="ARBA" id="ARBA00022448"/>
    </source>
</evidence>
<evidence type="ECO:0000313" key="12">
    <source>
        <dbReference type="Proteomes" id="UP000011021"/>
    </source>
</evidence>
<comment type="function">
    <text evidence="9">Part of the tripartite ATP-independent periplasmic (TRAP) transport system.</text>
</comment>
<evidence type="ECO:0000256" key="6">
    <source>
        <dbReference type="ARBA" id="ARBA00022989"/>
    </source>
</evidence>
<dbReference type="Pfam" id="PF04290">
    <property type="entry name" value="DctQ"/>
    <property type="match status" value="1"/>
</dbReference>
<organism evidence="11 12">
    <name type="scientific">Lautropia mirabilis ATCC 51599</name>
    <dbReference type="NCBI Taxonomy" id="887898"/>
    <lineage>
        <taxon>Bacteria</taxon>
        <taxon>Pseudomonadati</taxon>
        <taxon>Pseudomonadota</taxon>
        <taxon>Betaproteobacteria</taxon>
        <taxon>Burkholderiales</taxon>
        <taxon>Burkholderiaceae</taxon>
        <taxon>Lautropia</taxon>
    </lineage>
</organism>
<evidence type="ECO:0000256" key="7">
    <source>
        <dbReference type="ARBA" id="ARBA00023136"/>
    </source>
</evidence>
<dbReference type="InterPro" id="IPR007387">
    <property type="entry name" value="TRAP_DctQ"/>
</dbReference>
<feature type="domain" description="Tripartite ATP-independent periplasmic transporters DctQ component" evidence="10">
    <location>
        <begin position="29"/>
        <end position="162"/>
    </location>
</feature>
<evidence type="ECO:0000313" key="11">
    <source>
        <dbReference type="EMBL" id="EFV93837.1"/>
    </source>
</evidence>
<comment type="subunit">
    <text evidence="9">The complex comprises the extracytoplasmic solute receptor protein and the two transmembrane proteins.</text>
</comment>
<dbReference type="InterPro" id="IPR055348">
    <property type="entry name" value="DctQ"/>
</dbReference>
<keyword evidence="6 9" id="KW-1133">Transmembrane helix</keyword>
<evidence type="ECO:0000256" key="4">
    <source>
        <dbReference type="ARBA" id="ARBA00022519"/>
    </source>
</evidence>
<dbReference type="eggNOG" id="COG4665">
    <property type="taxonomic scope" value="Bacteria"/>
</dbReference>
<keyword evidence="12" id="KW-1185">Reference proteome</keyword>
<keyword evidence="2 9" id="KW-0813">Transport</keyword>
<accession>E7RZ38</accession>
<keyword evidence="7 9" id="KW-0472">Membrane</keyword>
<dbReference type="EMBL" id="AEQP01000022">
    <property type="protein sequence ID" value="EFV93837.1"/>
    <property type="molecule type" value="Genomic_DNA"/>
</dbReference>
<feature type="transmembrane region" description="Helical" evidence="9">
    <location>
        <begin position="92"/>
        <end position="117"/>
    </location>
</feature>
<dbReference type="Proteomes" id="UP000011021">
    <property type="component" value="Unassembled WGS sequence"/>
</dbReference>
<comment type="similarity">
    <text evidence="8 9">Belongs to the TRAP transporter small permease family.</text>
</comment>
<dbReference type="STRING" id="887898.HMPREF0551_1952"/>
<comment type="caution">
    <text evidence="11">The sequence shown here is derived from an EMBL/GenBank/DDBJ whole genome shotgun (WGS) entry which is preliminary data.</text>
</comment>
<evidence type="ECO:0000256" key="5">
    <source>
        <dbReference type="ARBA" id="ARBA00022692"/>
    </source>
</evidence>
<name>E7RZ38_9BURK</name>
<evidence type="ECO:0000256" key="1">
    <source>
        <dbReference type="ARBA" id="ARBA00004429"/>
    </source>
</evidence>
<evidence type="ECO:0000256" key="8">
    <source>
        <dbReference type="ARBA" id="ARBA00038436"/>
    </source>
</evidence>
<evidence type="ECO:0000256" key="3">
    <source>
        <dbReference type="ARBA" id="ARBA00022475"/>
    </source>
</evidence>
<feature type="transmembrane region" description="Helical" evidence="9">
    <location>
        <begin position="137"/>
        <end position="158"/>
    </location>
</feature>
<gene>
    <name evidence="11" type="ORF">HMPREF0551_1952</name>
</gene>
<dbReference type="GO" id="GO:0022857">
    <property type="term" value="F:transmembrane transporter activity"/>
    <property type="evidence" value="ECO:0007669"/>
    <property type="project" value="UniProtKB-UniRule"/>
</dbReference>
<keyword evidence="5 9" id="KW-0812">Transmembrane</keyword>
<keyword evidence="3" id="KW-1003">Cell membrane</keyword>
<dbReference type="RefSeq" id="WP_005674317.1">
    <property type="nucleotide sequence ID" value="NZ_CP146288.1"/>
</dbReference>
<dbReference type="GO" id="GO:0005886">
    <property type="term" value="C:plasma membrane"/>
    <property type="evidence" value="ECO:0007669"/>
    <property type="project" value="UniProtKB-SubCell"/>
</dbReference>
<evidence type="ECO:0000259" key="10">
    <source>
        <dbReference type="Pfam" id="PF04290"/>
    </source>
</evidence>
<dbReference type="AlphaFoldDB" id="E7RZ38"/>
<sequence length="189" mass="21695">MRALASYTIFISAINRLVGQVFSWLSLGIVLVCFTVVVERYLFSTSQIWMQDLYVWLSGAMFMALSAYALMRDEHVRVDIFYRRVSNRQKAWHDLFGVLTCLLPFCLLVWTYALPYVQRAWRLHEGSPNTGGMPGFYILKTFILVFVVLTALQGLAMLCRSILTLAGRDTLLPAHLRYQTHDHAHQEAA</sequence>
<feature type="transmembrane region" description="Helical" evidence="9">
    <location>
        <begin position="21"/>
        <end position="41"/>
    </location>
</feature>
<evidence type="ECO:0000256" key="9">
    <source>
        <dbReference type="RuleBase" id="RU369079"/>
    </source>
</evidence>
<reference evidence="11 12" key="1">
    <citation type="submission" date="2010-12" db="EMBL/GenBank/DDBJ databases">
        <authorList>
            <person name="Muzny D."/>
            <person name="Qin X."/>
            <person name="Deng J."/>
            <person name="Jiang H."/>
            <person name="Liu Y."/>
            <person name="Qu J."/>
            <person name="Song X.-Z."/>
            <person name="Zhang L."/>
            <person name="Thornton R."/>
            <person name="Coyle M."/>
            <person name="Francisco L."/>
            <person name="Jackson L."/>
            <person name="Javaid M."/>
            <person name="Korchina V."/>
            <person name="Kovar C."/>
            <person name="Mata R."/>
            <person name="Mathew T."/>
            <person name="Ngo R."/>
            <person name="Nguyen L."/>
            <person name="Nguyen N."/>
            <person name="Okwuonu G."/>
            <person name="Ongeri F."/>
            <person name="Pham C."/>
            <person name="Simmons D."/>
            <person name="Wilczek-Boney K."/>
            <person name="Hale W."/>
            <person name="Jakkamsetti A."/>
            <person name="Pham P."/>
            <person name="Ruth R."/>
            <person name="San Lucas F."/>
            <person name="Warren J."/>
            <person name="Zhang J."/>
            <person name="Zhao Z."/>
            <person name="Zhou C."/>
            <person name="Zhu D."/>
            <person name="Lee S."/>
            <person name="Bess C."/>
            <person name="Blankenburg K."/>
            <person name="Forbes L."/>
            <person name="Fu Q."/>
            <person name="Gubbala S."/>
            <person name="Hirani K."/>
            <person name="Jayaseelan J.C."/>
            <person name="Lara F."/>
            <person name="Munidasa M."/>
            <person name="Palculict T."/>
            <person name="Patil S."/>
            <person name="Pu L.-L."/>
            <person name="Saada N."/>
            <person name="Tang L."/>
            <person name="Weissenberger G."/>
            <person name="Zhu Y."/>
            <person name="Hemphill L."/>
            <person name="Shang Y."/>
            <person name="Youmans B."/>
            <person name="Ayvaz T."/>
            <person name="Ross M."/>
            <person name="Santibanez J."/>
            <person name="Aqrawi P."/>
            <person name="Gross S."/>
            <person name="Joshi V."/>
            <person name="Fowler G."/>
            <person name="Nazareth L."/>
            <person name="Reid J."/>
            <person name="Worley K."/>
            <person name="Petrosino J."/>
            <person name="Highlander S."/>
            <person name="Gibbs R."/>
        </authorList>
    </citation>
    <scope>NUCLEOTIDE SEQUENCE [LARGE SCALE GENOMIC DNA]</scope>
    <source>
        <strain evidence="11 12">ATCC 51599</strain>
    </source>
</reference>